<feature type="transmembrane region" description="Helical" evidence="8">
    <location>
        <begin position="433"/>
        <end position="456"/>
    </location>
</feature>
<keyword evidence="4 8" id="KW-1133">Transmembrane helix</keyword>
<dbReference type="OrthoDB" id="9807568at2"/>
<dbReference type="AlphaFoldDB" id="A0A0U9HP28"/>
<evidence type="ECO:0000313" key="12">
    <source>
        <dbReference type="Proteomes" id="UP000054976"/>
    </source>
</evidence>
<feature type="domain" description="NADH:quinone oxidoreductase/Mrp antiporter transmembrane" evidence="9">
    <location>
        <begin position="131"/>
        <end position="423"/>
    </location>
</feature>
<dbReference type="STRING" id="86166.TAGGR_1993"/>
<feature type="transmembrane region" description="Helical" evidence="8">
    <location>
        <begin position="71"/>
        <end position="98"/>
    </location>
</feature>
<evidence type="ECO:0000256" key="8">
    <source>
        <dbReference type="SAM" id="Phobius"/>
    </source>
</evidence>
<protein>
    <submittedName>
        <fullName evidence="11">Hydrogenase-4 component B</fullName>
    </submittedName>
</protein>
<feature type="transmembrane region" description="Helical" evidence="8">
    <location>
        <begin position="312"/>
        <end position="330"/>
    </location>
</feature>
<keyword evidence="5" id="KW-0560">Oxidoreductase</keyword>
<dbReference type="PANTHER" id="PTHR42682:SF3">
    <property type="entry name" value="FORMATE HYDROGENLYASE SUBUNIT 3-RELATED"/>
    <property type="match status" value="1"/>
</dbReference>
<dbReference type="InterPro" id="IPR001516">
    <property type="entry name" value="Proton_antipo_N"/>
</dbReference>
<feature type="transmembrane region" description="Helical" evidence="8">
    <location>
        <begin position="379"/>
        <end position="398"/>
    </location>
</feature>
<feature type="transmembrane region" description="Helical" evidence="8">
    <location>
        <begin position="247"/>
        <end position="266"/>
    </location>
</feature>
<feature type="transmembrane region" description="Helical" evidence="8">
    <location>
        <begin position="336"/>
        <end position="358"/>
    </location>
</feature>
<feature type="domain" description="NADH-Ubiquinone oxidoreductase (complex I) chain 5 N-terminal" evidence="10">
    <location>
        <begin position="67"/>
        <end position="102"/>
    </location>
</feature>
<proteinExistence type="predicted"/>
<dbReference type="InterPro" id="IPR001750">
    <property type="entry name" value="ND/Mrp_TM"/>
</dbReference>
<accession>A0A0U9HP28</accession>
<comment type="caution">
    <text evidence="11">The sequence shown here is derived from an EMBL/GenBank/DDBJ whole genome shotgun (WGS) entry which is preliminary data.</text>
</comment>
<keyword evidence="2" id="KW-1003">Cell membrane</keyword>
<dbReference type="PRINTS" id="PR01434">
    <property type="entry name" value="NADHDHGNASE5"/>
</dbReference>
<feature type="transmembrane region" description="Helical" evidence="8">
    <location>
        <begin position="110"/>
        <end position="126"/>
    </location>
</feature>
<sequence length="687" mass="76802">MQYLYVSFLALICGAILTSFIKNKTISGFLATTLTLISSLCLFSVSIDVISENKVIEYEVFSFKGILNSSLLLSIDSLSALFLLIISIISFCVSMFSWKYLNAYKENSPVSFYPFLMLLFMSSSGVVCVKDILFFIVFWEFMTLSSWFLVVFEREKKSAIKGGLQYFIATHVTTAFLILASVIIYSYSNDFSFKAINKSFEFIINNHPAIAHFILFSIFIAFVTKAGVLPFGFWLPNTYPQPPSSASSFFGGVMSKLAVYALLRFFCSVFPVSFYTQVWGFIIAVSGVFSIFVGTIAALTQDEAKRLMSFHAIGQVGYMLLGIGVGLYFIKINPFVAAVALVGGLFHVFNNSIYKSLLFLNAGSIFYKTGTTDLNRVSGLMKVMPLTAITALIGSLSIAGVPPFNGFISKLLIFESSIWSAKQSEVFLLTRGTFIVFGIISVFISAVTLASFLKFVNSAFMGKLEGTFDEKRDLPWSMVLPQLILAGLCILTGLFPMISLKIIYAATLASYNFLPDFSSVFTVNFAGVDINFIKNYSQGAWFPVFVMIPLIILSILIFSFEKYAGTPKREVETWYGGKEHTPEEVAYRGHSFYQPFKDLVSFRIGKIQFKGFYPVTTPSIKVSVPEKFLKILHPDEWLYYPVANRLTKLFESAEKLHNSTTKKYIAWLIVGSIFILILLFYFSGGSL</sequence>
<feature type="transmembrane region" description="Helical" evidence="8">
    <location>
        <begin position="29"/>
        <end position="51"/>
    </location>
</feature>
<feature type="transmembrane region" description="Helical" evidence="8">
    <location>
        <begin position="132"/>
        <end position="152"/>
    </location>
</feature>
<evidence type="ECO:0000256" key="5">
    <source>
        <dbReference type="ARBA" id="ARBA00023002"/>
    </source>
</evidence>
<evidence type="ECO:0000256" key="6">
    <source>
        <dbReference type="ARBA" id="ARBA00023136"/>
    </source>
</evidence>
<comment type="subcellular location">
    <subcellularLocation>
        <location evidence="1">Cell membrane</location>
        <topology evidence="1">Multi-pass membrane protein</topology>
    </subcellularLocation>
    <subcellularLocation>
        <location evidence="7">Membrane</location>
        <topology evidence="7">Multi-pass membrane protein</topology>
    </subcellularLocation>
</comment>
<feature type="transmembrane region" description="Helical" evidence="8">
    <location>
        <begin position="540"/>
        <end position="560"/>
    </location>
</feature>
<evidence type="ECO:0000256" key="7">
    <source>
        <dbReference type="RuleBase" id="RU000320"/>
    </source>
</evidence>
<evidence type="ECO:0000259" key="9">
    <source>
        <dbReference type="Pfam" id="PF00361"/>
    </source>
</evidence>
<dbReference type="PANTHER" id="PTHR42682">
    <property type="entry name" value="HYDROGENASE-4 COMPONENT F"/>
    <property type="match status" value="1"/>
</dbReference>
<gene>
    <name evidence="11" type="ORF">TAGGR_1993</name>
</gene>
<evidence type="ECO:0000256" key="1">
    <source>
        <dbReference type="ARBA" id="ARBA00004651"/>
    </source>
</evidence>
<keyword evidence="12" id="KW-1185">Reference proteome</keyword>
<evidence type="ECO:0000256" key="3">
    <source>
        <dbReference type="ARBA" id="ARBA00022692"/>
    </source>
</evidence>
<dbReference type="InterPro" id="IPR052175">
    <property type="entry name" value="ComplexI-like_HydComp"/>
</dbReference>
<feature type="transmembrane region" description="Helical" evidence="8">
    <location>
        <begin position="208"/>
        <end position="235"/>
    </location>
</feature>
<feature type="transmembrane region" description="Helical" evidence="8">
    <location>
        <begin position="164"/>
        <end position="188"/>
    </location>
</feature>
<dbReference type="EMBL" id="BCNO01000001">
    <property type="protein sequence ID" value="GAQ94807.1"/>
    <property type="molecule type" value="Genomic_DNA"/>
</dbReference>
<evidence type="ECO:0000313" key="11">
    <source>
        <dbReference type="EMBL" id="GAQ94807.1"/>
    </source>
</evidence>
<dbReference type="Proteomes" id="UP000054976">
    <property type="component" value="Unassembled WGS sequence"/>
</dbReference>
<feature type="transmembrane region" description="Helical" evidence="8">
    <location>
        <begin position="502"/>
        <end position="528"/>
    </location>
</feature>
<reference evidence="12" key="1">
    <citation type="submission" date="2016-01" db="EMBL/GenBank/DDBJ databases">
        <title>Draft genome sequence of Thermodesulfovibrio aggregans strain TGE-P1.</title>
        <authorList>
            <person name="Sekiguchi Y."/>
            <person name="Ohashi A."/>
            <person name="Matsuura N."/>
            <person name="Tourlousse M.D."/>
        </authorList>
    </citation>
    <scope>NUCLEOTIDE SEQUENCE [LARGE SCALE GENOMIC DNA]</scope>
    <source>
        <strain evidence="12">TGE-P1</strain>
    </source>
</reference>
<keyword evidence="3 7" id="KW-0812">Transmembrane</keyword>
<feature type="transmembrane region" description="Helical" evidence="8">
    <location>
        <begin position="476"/>
        <end position="495"/>
    </location>
</feature>
<feature type="transmembrane region" description="Helical" evidence="8">
    <location>
        <begin position="278"/>
        <end position="300"/>
    </location>
</feature>
<evidence type="ECO:0000256" key="2">
    <source>
        <dbReference type="ARBA" id="ARBA00022475"/>
    </source>
</evidence>
<keyword evidence="6 8" id="KW-0472">Membrane</keyword>
<dbReference type="Pfam" id="PF00662">
    <property type="entry name" value="Proton_antipo_N"/>
    <property type="match status" value="1"/>
</dbReference>
<name>A0A0U9HP28_9BACT</name>
<dbReference type="Pfam" id="PF00361">
    <property type="entry name" value="Proton_antipo_M"/>
    <property type="match status" value="1"/>
</dbReference>
<feature type="transmembrane region" description="Helical" evidence="8">
    <location>
        <begin position="6"/>
        <end position="22"/>
    </location>
</feature>
<organism evidence="11 12">
    <name type="scientific">Thermodesulfovibrio aggregans</name>
    <dbReference type="NCBI Taxonomy" id="86166"/>
    <lineage>
        <taxon>Bacteria</taxon>
        <taxon>Pseudomonadati</taxon>
        <taxon>Nitrospirota</taxon>
        <taxon>Thermodesulfovibrionia</taxon>
        <taxon>Thermodesulfovibrionales</taxon>
        <taxon>Thermodesulfovibrionaceae</taxon>
        <taxon>Thermodesulfovibrio</taxon>
    </lineage>
</organism>
<dbReference type="GO" id="GO:0016491">
    <property type="term" value="F:oxidoreductase activity"/>
    <property type="evidence" value="ECO:0007669"/>
    <property type="project" value="UniProtKB-KW"/>
</dbReference>
<feature type="transmembrane region" description="Helical" evidence="8">
    <location>
        <begin position="664"/>
        <end position="682"/>
    </location>
</feature>
<dbReference type="GO" id="GO:0005886">
    <property type="term" value="C:plasma membrane"/>
    <property type="evidence" value="ECO:0007669"/>
    <property type="project" value="UniProtKB-SubCell"/>
</dbReference>
<evidence type="ECO:0000259" key="10">
    <source>
        <dbReference type="Pfam" id="PF00662"/>
    </source>
</evidence>
<evidence type="ECO:0000256" key="4">
    <source>
        <dbReference type="ARBA" id="ARBA00022989"/>
    </source>
</evidence>